<evidence type="ECO:0000256" key="2">
    <source>
        <dbReference type="SAM" id="Phobius"/>
    </source>
</evidence>
<evidence type="ECO:0000313" key="4">
    <source>
        <dbReference type="Proteomes" id="UP000243518"/>
    </source>
</evidence>
<keyword evidence="2" id="KW-0812">Transmembrane</keyword>
<sequence length="125" mass="13609">MQVMSRKSRGFTLIEVMIVVVIIGLLAAMAYPSYTAYVERGLQREAQGQIVELASALERYRSKNFSYGGATVAALAPELNANVNYGVQLTIPAGNQTYRIVATPRGRMAGTDTLTWDSDGTASWE</sequence>
<dbReference type="Pfam" id="PF16732">
    <property type="entry name" value="ComP_DUS"/>
    <property type="match status" value="1"/>
</dbReference>
<proteinExistence type="predicted"/>
<dbReference type="SUPFAM" id="SSF54523">
    <property type="entry name" value="Pili subunits"/>
    <property type="match status" value="1"/>
</dbReference>
<dbReference type="InterPro" id="IPR031982">
    <property type="entry name" value="PilE-like"/>
</dbReference>
<dbReference type="GO" id="GO:0043683">
    <property type="term" value="P:type IV pilus assembly"/>
    <property type="evidence" value="ECO:0007669"/>
    <property type="project" value="InterPro"/>
</dbReference>
<dbReference type="PROSITE" id="PS00409">
    <property type="entry name" value="PROKAR_NTER_METHYL"/>
    <property type="match status" value="1"/>
</dbReference>
<dbReference type="NCBIfam" id="TIGR02532">
    <property type="entry name" value="IV_pilin_GFxxxE"/>
    <property type="match status" value="1"/>
</dbReference>
<reference evidence="3 4" key="1">
    <citation type="submission" date="2016-10" db="EMBL/GenBank/DDBJ databases">
        <authorList>
            <person name="Varghese N."/>
            <person name="Submissions S."/>
        </authorList>
    </citation>
    <scope>NUCLEOTIDE SEQUENCE [LARGE SCALE GENOMIC DNA]</scope>
    <source>
        <strain evidence="3 4">CECT 8317</strain>
    </source>
</reference>
<feature type="transmembrane region" description="Helical" evidence="2">
    <location>
        <begin position="12"/>
        <end position="34"/>
    </location>
</feature>
<dbReference type="Proteomes" id="UP000243518">
    <property type="component" value="Unassembled WGS sequence"/>
</dbReference>
<keyword evidence="4" id="KW-1185">Reference proteome</keyword>
<dbReference type="EMBL" id="FNVE01000004">
    <property type="protein sequence ID" value="SEG18133.1"/>
    <property type="molecule type" value="Genomic_DNA"/>
</dbReference>
<dbReference type="PANTHER" id="PTHR30093">
    <property type="entry name" value="GENERAL SECRETION PATHWAY PROTEIN G"/>
    <property type="match status" value="1"/>
</dbReference>
<keyword evidence="2" id="KW-1133">Transmembrane helix</keyword>
<dbReference type="GO" id="GO:0015627">
    <property type="term" value="C:type II protein secretion system complex"/>
    <property type="evidence" value="ECO:0007669"/>
    <property type="project" value="InterPro"/>
</dbReference>
<keyword evidence="1" id="KW-0488">Methylation</keyword>
<dbReference type="PRINTS" id="PR00813">
    <property type="entry name" value="BCTERIALGSPG"/>
</dbReference>
<organism evidence="3 4">
    <name type="scientific">Halopseudomonas aestusnigri</name>
    <dbReference type="NCBI Taxonomy" id="857252"/>
    <lineage>
        <taxon>Bacteria</taxon>
        <taxon>Pseudomonadati</taxon>
        <taxon>Pseudomonadota</taxon>
        <taxon>Gammaproteobacteria</taxon>
        <taxon>Pseudomonadales</taxon>
        <taxon>Pseudomonadaceae</taxon>
        <taxon>Halopseudomonas</taxon>
    </lineage>
</organism>
<dbReference type="AlphaFoldDB" id="A0AAQ1G6F5"/>
<comment type="caution">
    <text evidence="3">The sequence shown here is derived from an EMBL/GenBank/DDBJ whole genome shotgun (WGS) entry which is preliminary data.</text>
</comment>
<dbReference type="Pfam" id="PF07963">
    <property type="entry name" value="N_methyl"/>
    <property type="match status" value="1"/>
</dbReference>
<dbReference type="InterPro" id="IPR045584">
    <property type="entry name" value="Pilin-like"/>
</dbReference>
<evidence type="ECO:0000256" key="1">
    <source>
        <dbReference type="ARBA" id="ARBA00022481"/>
    </source>
</evidence>
<accession>A0AAQ1G6F5</accession>
<keyword evidence="2" id="KW-0472">Membrane</keyword>
<dbReference type="InterPro" id="IPR012902">
    <property type="entry name" value="N_methyl_site"/>
</dbReference>
<gene>
    <name evidence="3" type="ORF">SAMN05216586_10411</name>
</gene>
<evidence type="ECO:0000313" key="3">
    <source>
        <dbReference type="EMBL" id="SEG18133.1"/>
    </source>
</evidence>
<dbReference type="Gene3D" id="3.30.700.10">
    <property type="entry name" value="Glycoprotein, Type 4 Pilin"/>
    <property type="match status" value="1"/>
</dbReference>
<dbReference type="InterPro" id="IPR000983">
    <property type="entry name" value="Bac_GSPG_pilin"/>
</dbReference>
<name>A0AAQ1G6F5_9GAMM</name>
<dbReference type="GO" id="GO:0015628">
    <property type="term" value="P:protein secretion by the type II secretion system"/>
    <property type="evidence" value="ECO:0007669"/>
    <property type="project" value="InterPro"/>
</dbReference>
<protein>
    <submittedName>
        <fullName evidence="3">Type IV pilus assembly protein PilE</fullName>
    </submittedName>
</protein>
<dbReference type="PANTHER" id="PTHR30093:SF47">
    <property type="entry name" value="TYPE IV PILUS NON-CORE MINOR PILIN PILE"/>
    <property type="match status" value="1"/>
</dbReference>